<gene>
    <name evidence="2" type="ORF">GCM10010121_054960</name>
</gene>
<feature type="region of interest" description="Disordered" evidence="1">
    <location>
        <begin position="34"/>
        <end position="59"/>
    </location>
</feature>
<dbReference type="Proteomes" id="UP000657574">
    <property type="component" value="Unassembled WGS sequence"/>
</dbReference>
<evidence type="ECO:0000256" key="1">
    <source>
        <dbReference type="SAM" id="MobiDB-lite"/>
    </source>
</evidence>
<proteinExistence type="predicted"/>
<organism evidence="2 3">
    <name type="scientific">Streptomyces brasiliensis</name>
    <dbReference type="NCBI Taxonomy" id="1954"/>
    <lineage>
        <taxon>Bacteria</taxon>
        <taxon>Bacillati</taxon>
        <taxon>Actinomycetota</taxon>
        <taxon>Actinomycetes</taxon>
        <taxon>Kitasatosporales</taxon>
        <taxon>Streptomycetaceae</taxon>
        <taxon>Streptomyces</taxon>
    </lineage>
</organism>
<comment type="caution">
    <text evidence="2">The sequence shown here is derived from an EMBL/GenBank/DDBJ whole genome shotgun (WGS) entry which is preliminary data.</text>
</comment>
<evidence type="ECO:0000313" key="3">
    <source>
        <dbReference type="Proteomes" id="UP000657574"/>
    </source>
</evidence>
<name>A0A917KZ28_9ACTN</name>
<dbReference type="AlphaFoldDB" id="A0A917KZ28"/>
<evidence type="ECO:0000313" key="2">
    <source>
        <dbReference type="EMBL" id="GGJ36744.1"/>
    </source>
</evidence>
<reference evidence="2" key="1">
    <citation type="journal article" date="2014" name="Int. J. Syst. Evol. Microbiol.">
        <title>Complete genome sequence of Corynebacterium casei LMG S-19264T (=DSM 44701T), isolated from a smear-ripened cheese.</title>
        <authorList>
            <consortium name="US DOE Joint Genome Institute (JGI-PGF)"/>
            <person name="Walter F."/>
            <person name="Albersmeier A."/>
            <person name="Kalinowski J."/>
            <person name="Ruckert C."/>
        </authorList>
    </citation>
    <scope>NUCLEOTIDE SEQUENCE</scope>
    <source>
        <strain evidence="2">JCM 3086</strain>
    </source>
</reference>
<keyword evidence="3" id="KW-1185">Reference proteome</keyword>
<protein>
    <submittedName>
        <fullName evidence="2">Uncharacterized protein</fullName>
    </submittedName>
</protein>
<dbReference type="EMBL" id="BMQA01000020">
    <property type="protein sequence ID" value="GGJ36744.1"/>
    <property type="molecule type" value="Genomic_DNA"/>
</dbReference>
<sequence length="59" mass="5950">MLDELLHLVLLGALQRHCEGLGLGAPVHARDRTSVLGPSGPALGVLGASTETGTEAPPP</sequence>
<reference evidence="2" key="2">
    <citation type="submission" date="2020-09" db="EMBL/GenBank/DDBJ databases">
        <authorList>
            <person name="Sun Q."/>
            <person name="Ohkuma M."/>
        </authorList>
    </citation>
    <scope>NUCLEOTIDE SEQUENCE</scope>
    <source>
        <strain evidence="2">JCM 3086</strain>
    </source>
</reference>
<accession>A0A917KZ28</accession>